<dbReference type="Gene3D" id="1.10.940.10">
    <property type="entry name" value="NusB-like"/>
    <property type="match status" value="1"/>
</dbReference>
<dbReference type="GO" id="GO:0006353">
    <property type="term" value="P:DNA-templated transcription termination"/>
    <property type="evidence" value="ECO:0007669"/>
    <property type="project" value="UniProtKB-UniRule"/>
</dbReference>
<reference evidence="8" key="1">
    <citation type="journal article" date="2020" name="mSystems">
        <title>Genome- and Community-Level Interaction Insights into Carbon Utilization and Element Cycling Functions of Hydrothermarchaeota in Hydrothermal Sediment.</title>
        <authorList>
            <person name="Zhou Z."/>
            <person name="Liu Y."/>
            <person name="Xu W."/>
            <person name="Pan J."/>
            <person name="Luo Z.H."/>
            <person name="Li M."/>
        </authorList>
    </citation>
    <scope>NUCLEOTIDE SEQUENCE [LARGE SCALE GENOMIC DNA]</scope>
    <source>
        <strain evidence="8">SpSt-1042</strain>
    </source>
</reference>
<evidence type="ECO:0000256" key="5">
    <source>
        <dbReference type="ARBA" id="ARBA00023163"/>
    </source>
</evidence>
<dbReference type="GO" id="GO:0031564">
    <property type="term" value="P:transcription antitermination"/>
    <property type="evidence" value="ECO:0007669"/>
    <property type="project" value="UniProtKB-KW"/>
</dbReference>
<keyword evidence="2 6" id="KW-0889">Transcription antitermination</keyword>
<dbReference type="GO" id="GO:0003723">
    <property type="term" value="F:RNA binding"/>
    <property type="evidence" value="ECO:0007669"/>
    <property type="project" value="UniProtKB-UniRule"/>
</dbReference>
<gene>
    <name evidence="6 8" type="primary">nusB</name>
    <name evidence="8" type="ORF">ENL96_02870</name>
</gene>
<feature type="domain" description="NusB/RsmB/TIM44" evidence="7">
    <location>
        <begin position="9"/>
        <end position="135"/>
    </location>
</feature>
<keyword evidence="3 6" id="KW-0694">RNA-binding</keyword>
<dbReference type="PANTHER" id="PTHR11078">
    <property type="entry name" value="N UTILIZATION SUBSTANCE PROTEIN B-RELATED"/>
    <property type="match status" value="1"/>
</dbReference>
<sequence length="147" mass="16777">MSKEKDPRHNARIVILKKLYARSFYEDAEIKNKNAIIDPEYKIEYDKKLAQKIFRGVLKNESKIDEILNQASITWKTLTMNRVDLLILRIAVYEGFLSKITPPKVAINEAVELAKKFGGNTSPKFVNGVLGAVHKICIKEDQKGDDE</sequence>
<evidence type="ECO:0000256" key="3">
    <source>
        <dbReference type="ARBA" id="ARBA00022884"/>
    </source>
</evidence>
<dbReference type="NCBIfam" id="TIGR01951">
    <property type="entry name" value="nusB"/>
    <property type="match status" value="1"/>
</dbReference>
<accession>A0A7C5UV50</accession>
<comment type="caution">
    <text evidence="8">The sequence shown here is derived from an EMBL/GenBank/DDBJ whole genome shotgun (WGS) entry which is preliminary data.</text>
</comment>
<dbReference type="HAMAP" id="MF_00073">
    <property type="entry name" value="NusB"/>
    <property type="match status" value="1"/>
</dbReference>
<dbReference type="EMBL" id="DRVY01000088">
    <property type="protein sequence ID" value="HHR92430.1"/>
    <property type="molecule type" value="Genomic_DNA"/>
</dbReference>
<dbReference type="InterPro" id="IPR011605">
    <property type="entry name" value="NusB_fam"/>
</dbReference>
<evidence type="ECO:0000313" key="8">
    <source>
        <dbReference type="EMBL" id="HHR92430.1"/>
    </source>
</evidence>
<dbReference type="SUPFAM" id="SSF48013">
    <property type="entry name" value="NusB-like"/>
    <property type="match status" value="1"/>
</dbReference>
<dbReference type="InterPro" id="IPR006027">
    <property type="entry name" value="NusB_RsmB_TIM44"/>
</dbReference>
<organism evidence="8">
    <name type="scientific">candidate division CPR3 bacterium</name>
    <dbReference type="NCBI Taxonomy" id="2268181"/>
    <lineage>
        <taxon>Bacteria</taxon>
        <taxon>Bacteria division CPR3</taxon>
    </lineage>
</organism>
<evidence type="ECO:0000256" key="4">
    <source>
        <dbReference type="ARBA" id="ARBA00023015"/>
    </source>
</evidence>
<proteinExistence type="inferred from homology"/>
<keyword evidence="5 6" id="KW-0804">Transcription</keyword>
<keyword evidence="4 6" id="KW-0805">Transcription regulation</keyword>
<comment type="function">
    <text evidence="6">Involved in transcription antitermination. Required for transcription of ribosomal RNA (rRNA) genes. Binds specifically to the boxA antiterminator sequence of the ribosomal RNA (rrn) operons.</text>
</comment>
<dbReference type="InterPro" id="IPR035926">
    <property type="entry name" value="NusB-like_sf"/>
</dbReference>
<evidence type="ECO:0000256" key="6">
    <source>
        <dbReference type="HAMAP-Rule" id="MF_00073"/>
    </source>
</evidence>
<dbReference type="PANTHER" id="PTHR11078:SF3">
    <property type="entry name" value="ANTITERMINATION NUSB DOMAIN-CONTAINING PROTEIN"/>
    <property type="match status" value="1"/>
</dbReference>
<dbReference type="AlphaFoldDB" id="A0A7C5UV50"/>
<dbReference type="Pfam" id="PF01029">
    <property type="entry name" value="NusB"/>
    <property type="match status" value="1"/>
</dbReference>
<name>A0A7C5UV50_UNCC3</name>
<evidence type="ECO:0000256" key="1">
    <source>
        <dbReference type="ARBA" id="ARBA00005952"/>
    </source>
</evidence>
<protein>
    <recommendedName>
        <fullName evidence="6">Transcription antitermination protein NusB</fullName>
    </recommendedName>
    <alternativeName>
        <fullName evidence="6">Antitermination factor NusB</fullName>
    </alternativeName>
</protein>
<dbReference type="GO" id="GO:0005829">
    <property type="term" value="C:cytosol"/>
    <property type="evidence" value="ECO:0007669"/>
    <property type="project" value="TreeGrafter"/>
</dbReference>
<comment type="similarity">
    <text evidence="1 6">Belongs to the NusB family.</text>
</comment>
<evidence type="ECO:0000259" key="7">
    <source>
        <dbReference type="Pfam" id="PF01029"/>
    </source>
</evidence>
<evidence type="ECO:0000256" key="2">
    <source>
        <dbReference type="ARBA" id="ARBA00022814"/>
    </source>
</evidence>